<evidence type="ECO:0000313" key="2">
    <source>
        <dbReference type="Proteomes" id="UP000289260"/>
    </source>
</evidence>
<evidence type="ECO:0008006" key="3">
    <source>
        <dbReference type="Google" id="ProtNLM"/>
    </source>
</evidence>
<dbReference type="EMBL" id="CP035806">
    <property type="protein sequence ID" value="QBE50079.1"/>
    <property type="molecule type" value="Genomic_DNA"/>
</dbReference>
<proteinExistence type="predicted"/>
<dbReference type="AlphaFoldDB" id="A0A4V0Z1Z0"/>
<dbReference type="RefSeq" id="WP_130111174.1">
    <property type="nucleotide sequence ID" value="NZ_CP035806.1"/>
</dbReference>
<dbReference type="SUPFAM" id="SSF51556">
    <property type="entry name" value="Metallo-dependent hydrolases"/>
    <property type="match status" value="1"/>
</dbReference>
<protein>
    <recommendedName>
        <fullName evidence="3">Amidohydrolase 3 domain-containing protein</fullName>
    </recommendedName>
</protein>
<dbReference type="PANTHER" id="PTHR32027:SF9">
    <property type="entry name" value="BLL3847 PROTEIN"/>
    <property type="match status" value="1"/>
</dbReference>
<gene>
    <name evidence="1" type="ORF">EVS81_15600</name>
</gene>
<evidence type="ECO:0000313" key="1">
    <source>
        <dbReference type="EMBL" id="QBE50079.1"/>
    </source>
</evidence>
<dbReference type="Gene3D" id="3.20.20.140">
    <property type="entry name" value="Metal-dependent hydrolases"/>
    <property type="match status" value="1"/>
</dbReference>
<dbReference type="GO" id="GO:0016814">
    <property type="term" value="F:hydrolase activity, acting on carbon-nitrogen (but not peptide) bonds, in cyclic amidines"/>
    <property type="evidence" value="ECO:0007669"/>
    <property type="project" value="TreeGrafter"/>
</dbReference>
<dbReference type="OrthoDB" id="3366604at2"/>
<name>A0A4V0Z1Z0_9MICO</name>
<keyword evidence="2" id="KW-1185">Reference proteome</keyword>
<organism evidence="1 2">
    <name type="scientific">Leucobacter triazinivorans</name>
    <dbReference type="NCBI Taxonomy" id="1784719"/>
    <lineage>
        <taxon>Bacteria</taxon>
        <taxon>Bacillati</taxon>
        <taxon>Actinomycetota</taxon>
        <taxon>Actinomycetes</taxon>
        <taxon>Micrococcales</taxon>
        <taxon>Microbacteriaceae</taxon>
        <taxon>Leucobacter</taxon>
    </lineage>
</organism>
<dbReference type="KEGG" id="ltr:EVS81_15600"/>
<dbReference type="PANTHER" id="PTHR32027">
    <property type="entry name" value="CYTOSINE DEAMINASE"/>
    <property type="match status" value="1"/>
</dbReference>
<dbReference type="InterPro" id="IPR052349">
    <property type="entry name" value="Metallo-hydrolase_Enzymes"/>
</dbReference>
<accession>A0A4V0Z1Z0</accession>
<dbReference type="Proteomes" id="UP000289260">
    <property type="component" value="Chromosome"/>
</dbReference>
<reference evidence="1 2" key="1">
    <citation type="submission" date="2019-02" db="EMBL/GenBank/DDBJ databases">
        <authorList>
            <person name="Sun L."/>
            <person name="Pan D."/>
            <person name="Wu X."/>
        </authorList>
    </citation>
    <scope>NUCLEOTIDE SEQUENCE [LARGE SCALE GENOMIC DNA]</scope>
    <source>
        <strain evidence="1 2">JW-1</strain>
    </source>
</reference>
<dbReference type="InterPro" id="IPR032466">
    <property type="entry name" value="Metal_Hydrolase"/>
</dbReference>
<sequence>MRVAVGSDGVRDSWSPFGNADMIEHCHLLACRLEVFTDSELTHAFEIAVHNGARMMGLPESRFRIGDPADFLVARGVHEAQVVVDRPVPRAIVKGGRIVARVGVVLGGS</sequence>